<reference evidence="2" key="2">
    <citation type="journal article" date="2006" name="J. Bacteriol.">
        <title>Sequence analysis of the lactococcal plasmid pNP40: a mobile replicon for coping with environmental hazards.</title>
        <authorList>
            <person name="O'Driscoll J."/>
            <person name="Glynn F."/>
            <person name="Fitzgerald G.F."/>
            <person name="van Sinderen D."/>
        </authorList>
    </citation>
    <scope>NUCLEOTIDE SEQUENCE</scope>
    <source>
        <plasmid evidence="2">pNP40</plasmid>
    </source>
</reference>
<feature type="transmembrane region" description="Helical" evidence="1">
    <location>
        <begin position="171"/>
        <end position="188"/>
    </location>
</feature>
<reference evidence="2" key="1">
    <citation type="journal article" date="2004" name="Appl. Environ. Microbiol.">
        <title>Lactococcal plasmid pNP40 encodes a novel, temperature-sensitive restriction-modification system.</title>
        <authorList>
            <person name="O'Driscoll J."/>
            <person name="Glynn F."/>
            <person name="Cahalane O."/>
            <person name="O'Connell-Motherway M."/>
            <person name="Fitzgerald G.F."/>
            <person name="Van Sinderen D."/>
        </authorList>
    </citation>
    <scope>NUCLEOTIDE SEQUENCE</scope>
    <source>
        <plasmid evidence="2">pNP40</plasmid>
    </source>
</reference>
<name>Q0GU32_9LACT</name>
<protein>
    <submittedName>
        <fullName evidence="2">ORF11</fullName>
    </submittedName>
</protein>
<dbReference type="AlphaFoldDB" id="Q0GU32"/>
<feature type="transmembrane region" description="Helical" evidence="1">
    <location>
        <begin position="133"/>
        <end position="150"/>
    </location>
</feature>
<keyword evidence="1" id="KW-1133">Transmembrane helix</keyword>
<proteinExistence type="predicted"/>
<dbReference type="EMBL" id="DQ534432">
    <property type="protein sequence ID" value="ABG00293.1"/>
    <property type="molecule type" value="Genomic_DNA"/>
</dbReference>
<organism evidence="2">
    <name type="scientific">Lactococcus lactis</name>
    <dbReference type="NCBI Taxonomy" id="1358"/>
    <lineage>
        <taxon>Bacteria</taxon>
        <taxon>Bacillati</taxon>
        <taxon>Bacillota</taxon>
        <taxon>Bacilli</taxon>
        <taxon>Lactobacillales</taxon>
        <taxon>Streptococcaceae</taxon>
        <taxon>Lactococcus</taxon>
    </lineage>
</organism>
<sequence length="189" mass="22045">MKKKNLMLKDIKLIFENHEKKQKELERYLVAYGVQHGSYIKSEVKNGSQKDYIKKLLCESEVKVTKYKLEKYIKYIKQGVNVSDYLRLSEKAYVKNKRVRVILIIFLILQIASLIMVVVQNIPYFNDKIPKEINYLFCFIIILSSITPLTKLFDIGLQSEKLYRETKMKDLIGLLTAVALSCVALSKLN</sequence>
<keyword evidence="1" id="KW-0812">Transmembrane</keyword>
<evidence type="ECO:0000313" key="2">
    <source>
        <dbReference type="EMBL" id="ABG00293.1"/>
    </source>
</evidence>
<evidence type="ECO:0000256" key="1">
    <source>
        <dbReference type="SAM" id="Phobius"/>
    </source>
</evidence>
<keyword evidence="1" id="KW-0472">Membrane</keyword>
<accession>Q0GU32</accession>
<keyword evidence="2" id="KW-0614">Plasmid</keyword>
<feature type="transmembrane region" description="Helical" evidence="1">
    <location>
        <begin position="101"/>
        <end position="121"/>
    </location>
</feature>
<geneLocation type="plasmid" evidence="2">
    <name>pNP40</name>
</geneLocation>